<dbReference type="InterPro" id="IPR050863">
    <property type="entry name" value="CenT-Element_Derived"/>
</dbReference>
<evidence type="ECO:0000256" key="1">
    <source>
        <dbReference type="ARBA" id="ARBA00023125"/>
    </source>
</evidence>
<dbReference type="SUPFAM" id="SSF48295">
    <property type="entry name" value="TrpR-like"/>
    <property type="match status" value="1"/>
</dbReference>
<keyword evidence="1" id="KW-0238">DNA-binding</keyword>
<dbReference type="InterPro" id="IPR006600">
    <property type="entry name" value="HTH_CenpB_DNA-bd_dom"/>
</dbReference>
<dbReference type="SMART" id="SM00674">
    <property type="entry name" value="CENPB"/>
    <property type="match status" value="1"/>
</dbReference>
<comment type="caution">
    <text evidence="3">The sequence shown here is derived from an EMBL/GenBank/DDBJ whole genome shotgun (WGS) entry which is preliminary data.</text>
</comment>
<dbReference type="PANTHER" id="PTHR19303">
    <property type="entry name" value="TRANSPOSON"/>
    <property type="match status" value="1"/>
</dbReference>
<dbReference type="Proteomes" id="UP001591681">
    <property type="component" value="Unassembled WGS sequence"/>
</dbReference>
<dbReference type="InterPro" id="IPR009057">
    <property type="entry name" value="Homeodomain-like_sf"/>
</dbReference>
<evidence type="ECO:0000313" key="3">
    <source>
        <dbReference type="EMBL" id="KAL2097012.1"/>
    </source>
</evidence>
<dbReference type="AlphaFoldDB" id="A0ABD1KCU2"/>
<dbReference type="SUPFAM" id="SSF46689">
    <property type="entry name" value="Homeodomain-like"/>
    <property type="match status" value="1"/>
</dbReference>
<protein>
    <recommendedName>
        <fullName evidence="2">HTH CENPB-type domain-containing protein</fullName>
    </recommendedName>
</protein>
<evidence type="ECO:0000259" key="2">
    <source>
        <dbReference type="PROSITE" id="PS51253"/>
    </source>
</evidence>
<feature type="domain" description="HTH CENPB-type" evidence="2">
    <location>
        <begin position="59"/>
        <end position="132"/>
    </location>
</feature>
<dbReference type="Pfam" id="PF03221">
    <property type="entry name" value="HTH_Tnp_Tc5"/>
    <property type="match status" value="1"/>
</dbReference>
<dbReference type="PROSITE" id="PS51253">
    <property type="entry name" value="HTH_CENPB"/>
    <property type="match status" value="1"/>
</dbReference>
<dbReference type="Pfam" id="PF09607">
    <property type="entry name" value="BrkDBD"/>
    <property type="match status" value="1"/>
</dbReference>
<sequence length="219" mass="25114">MAAKRRNFDIKFKENVLEYAAEHSGEQAAKHFNIDPKRIRYWKKQKMDLAAANKKRARLPGAGRKKVSEELDTKLSEWIHSMRGNHNRVSRAMIRNKALEIYPTLSDSSAQFRASRGWLKKFLNRNGFALRRRTTMAQKDPDLLIEKLVSFFDYVSKTVVSKRISEKNIIAMDETAVWFDMVSPSTIDVRETKSVALKTTGHEKSHLTVVLAAKADGHP</sequence>
<dbReference type="GO" id="GO:0003677">
    <property type="term" value="F:DNA binding"/>
    <property type="evidence" value="ECO:0007669"/>
    <property type="project" value="UniProtKB-KW"/>
</dbReference>
<name>A0ABD1KCU2_9TELE</name>
<reference evidence="3 4" key="1">
    <citation type="submission" date="2024-09" db="EMBL/GenBank/DDBJ databases">
        <title>A chromosome-level genome assembly of Gray's grenadier anchovy, Coilia grayii.</title>
        <authorList>
            <person name="Fu Z."/>
        </authorList>
    </citation>
    <scope>NUCLEOTIDE SEQUENCE [LARGE SCALE GENOMIC DNA]</scope>
    <source>
        <strain evidence="3">G4</strain>
        <tissue evidence="3">Muscle</tissue>
    </source>
</reference>
<proteinExistence type="predicted"/>
<organism evidence="3 4">
    <name type="scientific">Coilia grayii</name>
    <name type="common">Gray's grenadier anchovy</name>
    <dbReference type="NCBI Taxonomy" id="363190"/>
    <lineage>
        <taxon>Eukaryota</taxon>
        <taxon>Metazoa</taxon>
        <taxon>Chordata</taxon>
        <taxon>Craniata</taxon>
        <taxon>Vertebrata</taxon>
        <taxon>Euteleostomi</taxon>
        <taxon>Actinopterygii</taxon>
        <taxon>Neopterygii</taxon>
        <taxon>Teleostei</taxon>
        <taxon>Clupei</taxon>
        <taxon>Clupeiformes</taxon>
        <taxon>Clupeoidei</taxon>
        <taxon>Engraulidae</taxon>
        <taxon>Coilinae</taxon>
        <taxon>Coilia</taxon>
    </lineage>
</organism>
<dbReference type="EMBL" id="JBHFQA010000006">
    <property type="protein sequence ID" value="KAL2097012.1"/>
    <property type="molecule type" value="Genomic_DNA"/>
</dbReference>
<dbReference type="Gene3D" id="1.10.10.60">
    <property type="entry name" value="Homeodomain-like"/>
    <property type="match status" value="2"/>
</dbReference>
<dbReference type="InterPro" id="IPR010921">
    <property type="entry name" value="Trp_repressor/repl_initiator"/>
</dbReference>
<gene>
    <name evidence="3" type="ORF">ACEWY4_006219</name>
</gene>
<accession>A0ABD1KCU2</accession>
<dbReference type="InterPro" id="IPR018586">
    <property type="entry name" value="Brinker_DNA-bd"/>
</dbReference>
<dbReference type="PANTHER" id="PTHR19303:SF74">
    <property type="entry name" value="POGO TRANSPOSABLE ELEMENT WITH KRAB DOMAIN"/>
    <property type="match status" value="1"/>
</dbReference>
<evidence type="ECO:0000313" key="4">
    <source>
        <dbReference type="Proteomes" id="UP001591681"/>
    </source>
</evidence>
<keyword evidence="4" id="KW-1185">Reference proteome</keyword>